<reference evidence="10" key="1">
    <citation type="submission" date="2018-10" db="EMBL/GenBank/DDBJ databases">
        <authorList>
            <person name="Hariharan J."/>
            <person name="Choudoir M.J."/>
            <person name="Diebold P."/>
            <person name="Panke-Buisse K."/>
            <person name="Campbell A.N."/>
            <person name="Buckley D.H."/>
        </authorList>
    </citation>
    <scope>NUCLEOTIDE SEQUENCE</scope>
    <source>
        <strain evidence="10">Gb1</strain>
    </source>
</reference>
<evidence type="ECO:0000256" key="4">
    <source>
        <dbReference type="ARBA" id="ARBA00022692"/>
    </source>
</evidence>
<dbReference type="PANTHER" id="PTHR43744">
    <property type="entry name" value="ABC TRANSPORTER PERMEASE PROTEIN MG189-RELATED-RELATED"/>
    <property type="match status" value="1"/>
</dbReference>
<evidence type="ECO:0000256" key="5">
    <source>
        <dbReference type="ARBA" id="ARBA00022989"/>
    </source>
</evidence>
<dbReference type="InterPro" id="IPR000515">
    <property type="entry name" value="MetI-like"/>
</dbReference>
<evidence type="ECO:0000256" key="7">
    <source>
        <dbReference type="RuleBase" id="RU363032"/>
    </source>
</evidence>
<dbReference type="GO" id="GO:0005886">
    <property type="term" value="C:plasma membrane"/>
    <property type="evidence" value="ECO:0007669"/>
    <property type="project" value="UniProtKB-SubCell"/>
</dbReference>
<evidence type="ECO:0000256" key="1">
    <source>
        <dbReference type="ARBA" id="ARBA00004651"/>
    </source>
</evidence>
<dbReference type="PROSITE" id="PS50928">
    <property type="entry name" value="ABC_TM1"/>
    <property type="match status" value="1"/>
</dbReference>
<keyword evidence="2 7" id="KW-0813">Transport</keyword>
<evidence type="ECO:0000313" key="10">
    <source>
        <dbReference type="EMBL" id="TXS31219.1"/>
    </source>
</evidence>
<feature type="transmembrane region" description="Helical" evidence="7">
    <location>
        <begin position="209"/>
        <end position="231"/>
    </location>
</feature>
<feature type="domain" description="ABC transmembrane type-1" evidence="9">
    <location>
        <begin position="98"/>
        <end position="292"/>
    </location>
</feature>
<protein>
    <submittedName>
        <fullName evidence="10">ABC transporter permease subunit</fullName>
    </submittedName>
</protein>
<feature type="transmembrane region" description="Helical" evidence="7">
    <location>
        <begin position="103"/>
        <end position="123"/>
    </location>
</feature>
<proteinExistence type="inferred from homology"/>
<feature type="transmembrane region" description="Helical" evidence="7">
    <location>
        <begin position="167"/>
        <end position="188"/>
    </location>
</feature>
<evidence type="ECO:0000256" key="8">
    <source>
        <dbReference type="SAM" id="MobiDB-lite"/>
    </source>
</evidence>
<dbReference type="CDD" id="cd06261">
    <property type="entry name" value="TM_PBP2"/>
    <property type="match status" value="1"/>
</dbReference>
<comment type="subcellular location">
    <subcellularLocation>
        <location evidence="1 7">Cell membrane</location>
        <topology evidence="1 7">Multi-pass membrane protein</topology>
    </subcellularLocation>
</comment>
<evidence type="ECO:0000259" key="9">
    <source>
        <dbReference type="PROSITE" id="PS50928"/>
    </source>
</evidence>
<accession>A0A652L5J1</accession>
<feature type="transmembrane region" description="Helical" evidence="7">
    <location>
        <begin position="272"/>
        <end position="292"/>
    </location>
</feature>
<dbReference type="AlphaFoldDB" id="A0A652L5J1"/>
<evidence type="ECO:0000256" key="3">
    <source>
        <dbReference type="ARBA" id="ARBA00022475"/>
    </source>
</evidence>
<keyword evidence="3" id="KW-1003">Cell membrane</keyword>
<dbReference type="RefSeq" id="WP_147983440.1">
    <property type="nucleotide sequence ID" value="NZ_RDBM01000034.1"/>
</dbReference>
<name>A0A652L5J1_9ACTN</name>
<feature type="transmembrane region" description="Helical" evidence="7">
    <location>
        <begin position="135"/>
        <end position="155"/>
    </location>
</feature>
<comment type="similarity">
    <text evidence="7">Belongs to the binding-protein-dependent transport system permease family.</text>
</comment>
<feature type="compositionally biased region" description="Polar residues" evidence="8">
    <location>
        <begin position="1"/>
        <end position="11"/>
    </location>
</feature>
<comment type="caution">
    <text evidence="10">The sequence shown here is derived from an EMBL/GenBank/DDBJ whole genome shotgun (WGS) entry which is preliminary data.</text>
</comment>
<dbReference type="GO" id="GO:0055085">
    <property type="term" value="P:transmembrane transport"/>
    <property type="evidence" value="ECO:0007669"/>
    <property type="project" value="InterPro"/>
</dbReference>
<evidence type="ECO:0000256" key="2">
    <source>
        <dbReference type="ARBA" id="ARBA00022448"/>
    </source>
</evidence>
<evidence type="ECO:0000256" key="6">
    <source>
        <dbReference type="ARBA" id="ARBA00023136"/>
    </source>
</evidence>
<feature type="region of interest" description="Disordered" evidence="8">
    <location>
        <begin position="1"/>
        <end position="33"/>
    </location>
</feature>
<dbReference type="SUPFAM" id="SSF161098">
    <property type="entry name" value="MetI-like"/>
    <property type="match status" value="1"/>
</dbReference>
<dbReference type="Pfam" id="PF00528">
    <property type="entry name" value="BPD_transp_1"/>
    <property type="match status" value="1"/>
</dbReference>
<keyword evidence="5 7" id="KW-1133">Transmembrane helix</keyword>
<dbReference type="EMBL" id="RDBM01000034">
    <property type="protein sequence ID" value="TXS31219.1"/>
    <property type="molecule type" value="Genomic_DNA"/>
</dbReference>
<gene>
    <name evidence="10" type="ORF">EAO74_10125</name>
</gene>
<sequence length="307" mass="32372">MSASNPATGTPLTDAPATGTPVTQAPPTAARSRRSGGTAVKYAVLSLGAVAFLFPFYYMIVGSLRKTTTGDLSSAVPSGLTGGSYTAVNGAISLGRSLLNSGIMTIGVLLCTLVFGVLAGYALAQLHFRGRGTVFASLLLVQMVPFQLLTLPLYVLVVRDYGLGDNYIGMILPFAINSTAVFLFRQFFLQLPQSLFEAARLDGAGELRILWKVALPMARPAVLTAMLLTFIGPWNEFLWPFLVTKDADMQPLAVSLASFLSNLQGTVANPTGALLAGACVLAAPAVALFLLFQRHFTSTDIDSATKG</sequence>
<feature type="transmembrane region" description="Helical" evidence="7">
    <location>
        <begin position="39"/>
        <end position="60"/>
    </location>
</feature>
<keyword evidence="6 7" id="KW-0472">Membrane</keyword>
<dbReference type="PANTHER" id="PTHR43744:SF8">
    <property type="entry name" value="SN-GLYCEROL-3-PHOSPHATE TRANSPORT SYSTEM PERMEASE PROTEIN UGPE"/>
    <property type="match status" value="1"/>
</dbReference>
<dbReference type="InterPro" id="IPR035906">
    <property type="entry name" value="MetI-like_sf"/>
</dbReference>
<organism evidence="10">
    <name type="scientific">Streptomyces sp. gb1(2016)</name>
    <dbReference type="NCBI Taxonomy" id="1828321"/>
    <lineage>
        <taxon>Bacteria</taxon>
        <taxon>Bacillati</taxon>
        <taxon>Actinomycetota</taxon>
        <taxon>Actinomycetes</taxon>
        <taxon>Kitasatosporales</taxon>
        <taxon>Streptomycetaceae</taxon>
        <taxon>Streptomyces</taxon>
    </lineage>
</organism>
<dbReference type="Gene3D" id="1.10.3720.10">
    <property type="entry name" value="MetI-like"/>
    <property type="match status" value="1"/>
</dbReference>
<keyword evidence="4 7" id="KW-0812">Transmembrane</keyword>